<proteinExistence type="predicted"/>
<dbReference type="OrthoDB" id="420685at2759"/>
<comment type="caution">
    <text evidence="1">The sequence shown here is derived from an EMBL/GenBank/DDBJ whole genome shotgun (WGS) entry which is preliminary data.</text>
</comment>
<sequence length="185" mass="20447">MADNREVVAPSPRVPAAEQGTDCFITLGKEKKMIQHASSRFLQRFRSMENVDYVGNASSVAGDDRAVIGYQIEFDEYCRQYSREASCGAWRKGIISAKLACRGSELLQLQGFDMDVYDELEITEHQRADLAGNSFAWPCITAAVLALISALRWNTASEDEELDELASMQSRLSNVSGGAHWEAAS</sequence>
<accession>A0A1Q9E5F4</accession>
<dbReference type="Proteomes" id="UP000186817">
    <property type="component" value="Unassembled WGS sequence"/>
</dbReference>
<dbReference type="AlphaFoldDB" id="A0A1Q9E5F4"/>
<name>A0A1Q9E5F4_SYMMI</name>
<gene>
    <name evidence="1" type="ORF">AK812_SmicGene14494</name>
</gene>
<dbReference type="EMBL" id="LSRX01000259">
    <property type="protein sequence ID" value="OLQ02639.1"/>
    <property type="molecule type" value="Genomic_DNA"/>
</dbReference>
<evidence type="ECO:0000313" key="2">
    <source>
        <dbReference type="Proteomes" id="UP000186817"/>
    </source>
</evidence>
<protein>
    <submittedName>
        <fullName evidence="1">Uncharacterized protein</fullName>
    </submittedName>
</protein>
<evidence type="ECO:0000313" key="1">
    <source>
        <dbReference type="EMBL" id="OLQ02639.1"/>
    </source>
</evidence>
<reference evidence="1 2" key="1">
    <citation type="submission" date="2016-02" db="EMBL/GenBank/DDBJ databases">
        <title>Genome analysis of coral dinoflagellate symbionts highlights evolutionary adaptations to a symbiotic lifestyle.</title>
        <authorList>
            <person name="Aranda M."/>
            <person name="Li Y."/>
            <person name="Liew Y.J."/>
            <person name="Baumgarten S."/>
            <person name="Simakov O."/>
            <person name="Wilson M."/>
            <person name="Piel J."/>
            <person name="Ashoor H."/>
            <person name="Bougouffa S."/>
            <person name="Bajic V.B."/>
            <person name="Ryu T."/>
            <person name="Ravasi T."/>
            <person name="Bayer T."/>
            <person name="Micklem G."/>
            <person name="Kim H."/>
            <person name="Bhak J."/>
            <person name="Lajeunesse T.C."/>
            <person name="Voolstra C.R."/>
        </authorList>
    </citation>
    <scope>NUCLEOTIDE SEQUENCE [LARGE SCALE GENOMIC DNA]</scope>
    <source>
        <strain evidence="1 2">CCMP2467</strain>
    </source>
</reference>
<organism evidence="1 2">
    <name type="scientific">Symbiodinium microadriaticum</name>
    <name type="common">Dinoflagellate</name>
    <name type="synonym">Zooxanthella microadriatica</name>
    <dbReference type="NCBI Taxonomy" id="2951"/>
    <lineage>
        <taxon>Eukaryota</taxon>
        <taxon>Sar</taxon>
        <taxon>Alveolata</taxon>
        <taxon>Dinophyceae</taxon>
        <taxon>Suessiales</taxon>
        <taxon>Symbiodiniaceae</taxon>
        <taxon>Symbiodinium</taxon>
    </lineage>
</organism>
<keyword evidence="2" id="KW-1185">Reference proteome</keyword>